<proteinExistence type="predicted"/>
<keyword evidence="2" id="KW-1185">Reference proteome</keyword>
<accession>A0A1Y0ILL7</accession>
<evidence type="ECO:0000313" key="2">
    <source>
        <dbReference type="Proteomes" id="UP000195437"/>
    </source>
</evidence>
<dbReference type="SUPFAM" id="SSF102588">
    <property type="entry name" value="LmbE-like"/>
    <property type="match status" value="1"/>
</dbReference>
<dbReference type="PANTHER" id="PTHR12993">
    <property type="entry name" value="N-ACETYLGLUCOSAMINYL-PHOSPHATIDYLINOSITOL DE-N-ACETYLASE-RELATED"/>
    <property type="match status" value="1"/>
</dbReference>
<dbReference type="RefSeq" id="WP_087455807.1">
    <property type="nucleotide sequence ID" value="NZ_CP021434.1"/>
</dbReference>
<dbReference type="EMBL" id="CP021434">
    <property type="protein sequence ID" value="ARU60415.1"/>
    <property type="molecule type" value="Genomic_DNA"/>
</dbReference>
<dbReference type="Pfam" id="PF02585">
    <property type="entry name" value="PIG-L"/>
    <property type="match status" value="1"/>
</dbReference>
<sequence length="222" mass="24465">MKKILVIAPHPDDETLGCGGALLKHKAQGDEIHWLIVTGISESAGFTAERVAERDAEILTVGNLYGFETLHKLNFPTAQLDTLPIGDIVQRIGRVINAVQPDVVYVPYPGDVHTDHKAVFDAAVSCTKWFRYPSVKRILAYETLSETDFGINPDNNGFRPNVFTDISEFLEHKMEIMRIFKSELGAFPFPRSEQAILALASLRGAACGAHAAEAFMLLKEIG</sequence>
<dbReference type="InterPro" id="IPR024078">
    <property type="entry name" value="LmbE-like_dom_sf"/>
</dbReference>
<dbReference type="GO" id="GO:0016811">
    <property type="term" value="F:hydrolase activity, acting on carbon-nitrogen (but not peptide) bonds, in linear amides"/>
    <property type="evidence" value="ECO:0007669"/>
    <property type="project" value="TreeGrafter"/>
</dbReference>
<dbReference type="InterPro" id="IPR003737">
    <property type="entry name" value="GlcNAc_PI_deacetylase-related"/>
</dbReference>
<evidence type="ECO:0000313" key="1">
    <source>
        <dbReference type="EMBL" id="ARU60415.1"/>
    </source>
</evidence>
<dbReference type="KEGG" id="tum:CBW65_04535"/>
<dbReference type="Proteomes" id="UP000195437">
    <property type="component" value="Chromosome"/>
</dbReference>
<dbReference type="Gene3D" id="3.40.50.10320">
    <property type="entry name" value="LmbE-like"/>
    <property type="match status" value="1"/>
</dbReference>
<dbReference type="OrthoDB" id="9790023at2"/>
<name>A0A1Y0ILL7_9BACL</name>
<dbReference type="PANTHER" id="PTHR12993:SF11">
    <property type="entry name" value="N-ACETYLGLUCOSAMINYL-PHOSPHATIDYLINOSITOL DE-N-ACETYLASE"/>
    <property type="match status" value="1"/>
</dbReference>
<protein>
    <submittedName>
        <fullName evidence="1">GlcNAc-PI de-N-acetylase</fullName>
    </submittedName>
</protein>
<gene>
    <name evidence="1" type="ORF">CBW65_04535</name>
</gene>
<dbReference type="AlphaFoldDB" id="A0A1Y0ILL7"/>
<reference evidence="2" key="1">
    <citation type="submission" date="2017-05" db="EMBL/GenBank/DDBJ databases">
        <authorList>
            <person name="Sung H."/>
        </authorList>
    </citation>
    <scope>NUCLEOTIDE SEQUENCE [LARGE SCALE GENOMIC DNA]</scope>
    <source>
        <strain evidence="2">AR23208</strain>
    </source>
</reference>
<organism evidence="1 2">
    <name type="scientific">Tumebacillus avium</name>
    <dbReference type="NCBI Taxonomy" id="1903704"/>
    <lineage>
        <taxon>Bacteria</taxon>
        <taxon>Bacillati</taxon>
        <taxon>Bacillota</taxon>
        <taxon>Bacilli</taxon>
        <taxon>Bacillales</taxon>
        <taxon>Alicyclobacillaceae</taxon>
        <taxon>Tumebacillus</taxon>
    </lineage>
</organism>